<proteinExistence type="predicted"/>
<evidence type="ECO:0000313" key="2">
    <source>
        <dbReference type="EnsemblMetazoa" id="CJA23618.1"/>
    </source>
</evidence>
<protein>
    <submittedName>
        <fullName evidence="2">Uncharacterized protein</fullName>
    </submittedName>
</protein>
<dbReference type="AlphaFoldDB" id="A0A8R1E8I6"/>
<accession>A0A8R1E8I6</accession>
<feature type="region of interest" description="Disordered" evidence="1">
    <location>
        <begin position="49"/>
        <end position="70"/>
    </location>
</feature>
<reference evidence="2" key="2">
    <citation type="submission" date="2022-06" db="UniProtKB">
        <authorList>
            <consortium name="EnsemblMetazoa"/>
        </authorList>
    </citation>
    <scope>IDENTIFICATION</scope>
    <source>
        <strain evidence="2">DF5081</strain>
    </source>
</reference>
<organism evidence="2 3">
    <name type="scientific">Caenorhabditis japonica</name>
    <dbReference type="NCBI Taxonomy" id="281687"/>
    <lineage>
        <taxon>Eukaryota</taxon>
        <taxon>Metazoa</taxon>
        <taxon>Ecdysozoa</taxon>
        <taxon>Nematoda</taxon>
        <taxon>Chromadorea</taxon>
        <taxon>Rhabditida</taxon>
        <taxon>Rhabditina</taxon>
        <taxon>Rhabditomorpha</taxon>
        <taxon>Rhabditoidea</taxon>
        <taxon>Rhabditidae</taxon>
        <taxon>Peloderinae</taxon>
        <taxon>Caenorhabditis</taxon>
    </lineage>
</organism>
<sequence length="227" mass="25043">MPNLMFCGRWSMNIVLDQSPTVLDCGRGSEAMDAEKIILDGPPLMESLAAAKQSTSRQSRSKTRRDDARGKRAVRMVFQPLNTLQGPSTAGQDVLSRSRSRRSRQSIACSFTHRSTRESHCIISSPILSSLILSSFNHSSLNHYSPFHKCSIRLLPRRLHQQVPAVAPHGKSARRRPSASGRLQPSPPVPIDPSNLGAAANRQTSIREVSILEFRSSVQHSRFGPPS</sequence>
<feature type="region of interest" description="Disordered" evidence="1">
    <location>
        <begin position="84"/>
        <end position="109"/>
    </location>
</feature>
<reference evidence="3" key="1">
    <citation type="submission" date="2010-08" db="EMBL/GenBank/DDBJ databases">
        <authorList>
            <consortium name="Caenorhabditis japonica Sequencing Consortium"/>
            <person name="Wilson R.K."/>
        </authorList>
    </citation>
    <scope>NUCLEOTIDE SEQUENCE [LARGE SCALE GENOMIC DNA]</scope>
    <source>
        <strain evidence="3">DF5081</strain>
    </source>
</reference>
<feature type="region of interest" description="Disordered" evidence="1">
    <location>
        <begin position="163"/>
        <end position="202"/>
    </location>
</feature>
<dbReference type="EnsemblMetazoa" id="CJA23618.1">
    <property type="protein sequence ID" value="CJA23618.1"/>
    <property type="gene ID" value="WBGene00179190"/>
</dbReference>
<dbReference type="Proteomes" id="UP000005237">
    <property type="component" value="Unassembled WGS sequence"/>
</dbReference>
<name>A0A8R1E8I6_CAEJA</name>
<keyword evidence="3" id="KW-1185">Reference proteome</keyword>
<evidence type="ECO:0000313" key="3">
    <source>
        <dbReference type="Proteomes" id="UP000005237"/>
    </source>
</evidence>
<evidence type="ECO:0000256" key="1">
    <source>
        <dbReference type="SAM" id="MobiDB-lite"/>
    </source>
</evidence>